<reference evidence="2 3" key="1">
    <citation type="submission" date="2023-04" db="EMBL/GenBank/DDBJ databases">
        <title>Marinobulbifer ophiurae gen. nov., sp. Nov., isolate from tissue of brittle star Ophioplocus japonicus.</title>
        <authorList>
            <person name="Kawano K."/>
            <person name="Sawayama S."/>
            <person name="Nakagawa S."/>
        </authorList>
    </citation>
    <scope>NUCLEOTIDE SEQUENCE [LARGE SCALE GENOMIC DNA]</scope>
    <source>
        <strain evidence="2 3">NKW57</strain>
    </source>
</reference>
<comment type="caution">
    <text evidence="2">The sequence shown here is derived from an EMBL/GenBank/DDBJ whole genome shotgun (WGS) entry which is preliminary data.</text>
</comment>
<evidence type="ECO:0000313" key="2">
    <source>
        <dbReference type="EMBL" id="GMG86702.1"/>
    </source>
</evidence>
<dbReference type="Gene3D" id="3.40.50.1820">
    <property type="entry name" value="alpha/beta hydrolase"/>
    <property type="match status" value="1"/>
</dbReference>
<dbReference type="PANTHER" id="PTHR43798">
    <property type="entry name" value="MONOACYLGLYCEROL LIPASE"/>
    <property type="match status" value="1"/>
</dbReference>
<evidence type="ECO:0000259" key="1">
    <source>
        <dbReference type="Pfam" id="PF00561"/>
    </source>
</evidence>
<sequence>MMDILRTPDACFENLPGYDFAPHYTTILDDDGTEIRIHHVDEGPRDAEPILLMHGNPTWAYLYRKMIPGLLQSGRRVIAVDLVGCGRSDKPARKQYYTLARHMDWMKKWLLANDLRNISLFCQDWGGTIGLHLVAKFPERFDRVIASNTGVPAGKGGNRYLDIWLAVMRWMPSFPWRMAFKNAIQCEQFNQAKYDAYRKAPFPARRYQAGILQFPQLIAIHPDNPGVPLNKETWDGLKQFHKPFLTLFGSRDPVARGFEKTFQKHVPGARGQTHKIIRGGGHFIQEDKPEELVAEILPFLEVSQSTEVVCENV</sequence>
<gene>
    <name evidence="2" type="ORF">MNKW57_10230</name>
</gene>
<organism evidence="2 3">
    <name type="scientific">Biformimicrobium ophioploci</name>
    <dbReference type="NCBI Taxonomy" id="3036711"/>
    <lineage>
        <taxon>Bacteria</taxon>
        <taxon>Pseudomonadati</taxon>
        <taxon>Pseudomonadota</taxon>
        <taxon>Gammaproteobacteria</taxon>
        <taxon>Cellvibrionales</taxon>
        <taxon>Microbulbiferaceae</taxon>
        <taxon>Biformimicrobium</taxon>
    </lineage>
</organism>
<dbReference type="PANTHER" id="PTHR43798:SF33">
    <property type="entry name" value="HYDROLASE, PUTATIVE (AFU_ORTHOLOGUE AFUA_2G14860)-RELATED"/>
    <property type="match status" value="1"/>
</dbReference>
<proteinExistence type="predicted"/>
<dbReference type="PRINTS" id="PR00111">
    <property type="entry name" value="ABHYDROLASE"/>
</dbReference>
<feature type="domain" description="AB hydrolase-1" evidence="1">
    <location>
        <begin position="49"/>
        <end position="289"/>
    </location>
</feature>
<dbReference type="NCBIfam" id="NF002043">
    <property type="entry name" value="PRK00870.1"/>
    <property type="match status" value="1"/>
</dbReference>
<dbReference type="Proteomes" id="UP001224392">
    <property type="component" value="Unassembled WGS sequence"/>
</dbReference>
<dbReference type="RefSeq" id="WP_285763263.1">
    <property type="nucleotide sequence ID" value="NZ_BSYJ01000002.1"/>
</dbReference>
<dbReference type="InterPro" id="IPR000073">
    <property type="entry name" value="AB_hydrolase_1"/>
</dbReference>
<dbReference type="SUPFAM" id="SSF53474">
    <property type="entry name" value="alpha/beta-Hydrolases"/>
    <property type="match status" value="1"/>
</dbReference>
<dbReference type="InterPro" id="IPR050266">
    <property type="entry name" value="AB_hydrolase_sf"/>
</dbReference>
<dbReference type="Pfam" id="PF00561">
    <property type="entry name" value="Abhydrolase_1"/>
    <property type="match status" value="1"/>
</dbReference>
<dbReference type="PRINTS" id="PR00412">
    <property type="entry name" value="EPOXHYDRLASE"/>
</dbReference>
<accession>A0ABQ6LX73</accession>
<protein>
    <submittedName>
        <fullName evidence="2">Haloalkane dehalogenase</fullName>
    </submittedName>
</protein>
<name>A0ABQ6LX73_9GAMM</name>
<keyword evidence="3" id="KW-1185">Reference proteome</keyword>
<dbReference type="InterPro" id="IPR000639">
    <property type="entry name" value="Epox_hydrolase-like"/>
</dbReference>
<dbReference type="InterPro" id="IPR029058">
    <property type="entry name" value="AB_hydrolase_fold"/>
</dbReference>
<evidence type="ECO:0000313" key="3">
    <source>
        <dbReference type="Proteomes" id="UP001224392"/>
    </source>
</evidence>
<dbReference type="EMBL" id="BSYJ01000002">
    <property type="protein sequence ID" value="GMG86702.1"/>
    <property type="molecule type" value="Genomic_DNA"/>
</dbReference>